<gene>
    <name evidence="2" type="ORF">ACHAW5_005303</name>
</gene>
<evidence type="ECO:0000313" key="2">
    <source>
        <dbReference type="EMBL" id="KAL3785142.1"/>
    </source>
</evidence>
<sequence length="117" mass="13118">MQCDKRRPEADFSRWISVELQLELATKSPSNDLPPSPRELNSHCSPSPATRRRRTNSRPINQPELSAMPHNICQTSLRMADTTETRVSLVGPFSWLPCGCRAVTLSTIELASQQSKL</sequence>
<protein>
    <submittedName>
        <fullName evidence="2">Uncharacterized protein</fullName>
    </submittedName>
</protein>
<keyword evidence="3" id="KW-1185">Reference proteome</keyword>
<dbReference type="EMBL" id="JALLAZ020000901">
    <property type="protein sequence ID" value="KAL3785142.1"/>
    <property type="molecule type" value="Genomic_DNA"/>
</dbReference>
<name>A0ABD3PB10_9STRA</name>
<feature type="region of interest" description="Disordered" evidence="1">
    <location>
        <begin position="26"/>
        <end position="69"/>
    </location>
</feature>
<accession>A0ABD3PB10</accession>
<dbReference type="AlphaFoldDB" id="A0ABD3PB10"/>
<evidence type="ECO:0000256" key="1">
    <source>
        <dbReference type="SAM" id="MobiDB-lite"/>
    </source>
</evidence>
<evidence type="ECO:0000313" key="3">
    <source>
        <dbReference type="Proteomes" id="UP001530315"/>
    </source>
</evidence>
<proteinExistence type="predicted"/>
<comment type="caution">
    <text evidence="2">The sequence shown here is derived from an EMBL/GenBank/DDBJ whole genome shotgun (WGS) entry which is preliminary data.</text>
</comment>
<organism evidence="2 3">
    <name type="scientific">Stephanodiscus triporus</name>
    <dbReference type="NCBI Taxonomy" id="2934178"/>
    <lineage>
        <taxon>Eukaryota</taxon>
        <taxon>Sar</taxon>
        <taxon>Stramenopiles</taxon>
        <taxon>Ochrophyta</taxon>
        <taxon>Bacillariophyta</taxon>
        <taxon>Coscinodiscophyceae</taxon>
        <taxon>Thalassiosirophycidae</taxon>
        <taxon>Stephanodiscales</taxon>
        <taxon>Stephanodiscaceae</taxon>
        <taxon>Stephanodiscus</taxon>
    </lineage>
</organism>
<reference evidence="2 3" key="1">
    <citation type="submission" date="2024-10" db="EMBL/GenBank/DDBJ databases">
        <title>Updated reference genomes for cyclostephanoid diatoms.</title>
        <authorList>
            <person name="Roberts W.R."/>
            <person name="Alverson A.J."/>
        </authorList>
    </citation>
    <scope>NUCLEOTIDE SEQUENCE [LARGE SCALE GENOMIC DNA]</scope>
    <source>
        <strain evidence="2 3">AJA276-08</strain>
    </source>
</reference>
<dbReference type="Proteomes" id="UP001530315">
    <property type="component" value="Unassembled WGS sequence"/>
</dbReference>